<dbReference type="AlphaFoldDB" id="A0A8H3FN59"/>
<reference evidence="2" key="1">
    <citation type="submission" date="2021-03" db="EMBL/GenBank/DDBJ databases">
        <authorList>
            <person name="Tagirdzhanova G."/>
        </authorList>
    </citation>
    <scope>NUCLEOTIDE SEQUENCE</scope>
</reference>
<dbReference type="Pfam" id="PF06985">
    <property type="entry name" value="HET"/>
    <property type="match status" value="1"/>
</dbReference>
<dbReference type="PANTHER" id="PTHR24148:SF64">
    <property type="entry name" value="HETEROKARYON INCOMPATIBILITY DOMAIN-CONTAINING PROTEIN"/>
    <property type="match status" value="1"/>
</dbReference>
<sequence length="664" mass="75155">MKLSRLIHRGSQLPLKEQDQANFSPSYKPLPQPQKDCRLLCILPGRISDPIACNTSVIDLAEAAGRYDALSYCWGSQDRTRPIICDNTSISVTPNLEAALKRLRAPDLARNFWIDQLCIDHENLREKEQQLALMADIYRRSSKLLIWLGDNEDESRKVYKMIDRLLKLNPIASLSNDDGNSDLAQQTRGRIGLDQLKSHGLPGSKDASWQELRSLLSRSWFSRIWTIQEAAVATNTAFLWGKEYSITWKDMVSVMHIVREHLPRTLLGSDIIFRGLPADSVFRIAGTMRTLEDRDPHDLFNLALRFKAYGASKSQDKLYALLNISTSSQAADYGQSAEVTFHHMAFQNINDVYQEIAKRPEELTQQQWHPYPEISQGPHLRMVALICAAGIANQQLSLPSWVPDWTVDSFPAPIWTRKTCYRSRASASTFDLPGTPPTSSTLVRSTTVNSDLAEMQWPPESRRPMGSASLPDTLQIKGLICDVISRRGFVKVDIGKPLEHEEQQKALMEWLLEADDMADLGIETSFSGGADEELFRRSLLFDEPMFQPSEIEKPELLKALRFAKNSRFASTMKRKLQPWDYLQVIQNIPGRTFFVTQGGRMGLAPQTAHMYDKICVLPGFEVPLVLRPEGNEFRLVGECYAGNDDMMPGGSEYSQMSPEWITIK</sequence>
<feature type="domain" description="Heterokaryon incompatibility" evidence="1">
    <location>
        <begin position="67"/>
        <end position="229"/>
    </location>
</feature>
<evidence type="ECO:0000259" key="1">
    <source>
        <dbReference type="Pfam" id="PF06985"/>
    </source>
</evidence>
<comment type="caution">
    <text evidence="2">The sequence shown here is derived from an EMBL/GenBank/DDBJ whole genome shotgun (WGS) entry which is preliminary data.</text>
</comment>
<dbReference type="InterPro" id="IPR052895">
    <property type="entry name" value="HetReg/Transcr_Mod"/>
</dbReference>
<gene>
    <name evidence="2" type="ORF">ALECFALPRED_002853</name>
</gene>
<dbReference type="OrthoDB" id="2157530at2759"/>
<dbReference type="Pfam" id="PF26639">
    <property type="entry name" value="Het-6_barrel"/>
    <property type="match status" value="1"/>
</dbReference>
<protein>
    <recommendedName>
        <fullName evidence="1">Heterokaryon incompatibility domain-containing protein</fullName>
    </recommendedName>
</protein>
<dbReference type="Proteomes" id="UP000664203">
    <property type="component" value="Unassembled WGS sequence"/>
</dbReference>
<name>A0A8H3FN59_9LECA</name>
<evidence type="ECO:0000313" key="2">
    <source>
        <dbReference type="EMBL" id="CAF9924868.1"/>
    </source>
</evidence>
<dbReference type="PANTHER" id="PTHR24148">
    <property type="entry name" value="ANKYRIN REPEAT DOMAIN-CONTAINING PROTEIN 39 HOMOLOG-RELATED"/>
    <property type="match status" value="1"/>
</dbReference>
<accession>A0A8H3FN59</accession>
<proteinExistence type="predicted"/>
<organism evidence="2 3">
    <name type="scientific">Alectoria fallacina</name>
    <dbReference type="NCBI Taxonomy" id="1903189"/>
    <lineage>
        <taxon>Eukaryota</taxon>
        <taxon>Fungi</taxon>
        <taxon>Dikarya</taxon>
        <taxon>Ascomycota</taxon>
        <taxon>Pezizomycotina</taxon>
        <taxon>Lecanoromycetes</taxon>
        <taxon>OSLEUM clade</taxon>
        <taxon>Lecanoromycetidae</taxon>
        <taxon>Lecanorales</taxon>
        <taxon>Lecanorineae</taxon>
        <taxon>Parmeliaceae</taxon>
        <taxon>Alectoria</taxon>
    </lineage>
</organism>
<evidence type="ECO:0000313" key="3">
    <source>
        <dbReference type="Proteomes" id="UP000664203"/>
    </source>
</evidence>
<dbReference type="EMBL" id="CAJPDR010000196">
    <property type="protein sequence ID" value="CAF9924868.1"/>
    <property type="molecule type" value="Genomic_DNA"/>
</dbReference>
<keyword evidence="3" id="KW-1185">Reference proteome</keyword>
<dbReference type="InterPro" id="IPR010730">
    <property type="entry name" value="HET"/>
</dbReference>